<protein>
    <submittedName>
        <fullName evidence="3">Putative Late nodulin</fullName>
    </submittedName>
</protein>
<proteinExistence type="predicted"/>
<keyword evidence="1" id="KW-0472">Membrane</keyword>
<organism evidence="3 4">
    <name type="scientific">Medicago truncatula</name>
    <name type="common">Barrel medic</name>
    <name type="synonym">Medicago tribuloides</name>
    <dbReference type="NCBI Taxonomy" id="3880"/>
    <lineage>
        <taxon>Eukaryota</taxon>
        <taxon>Viridiplantae</taxon>
        <taxon>Streptophyta</taxon>
        <taxon>Embryophyta</taxon>
        <taxon>Tracheophyta</taxon>
        <taxon>Spermatophyta</taxon>
        <taxon>Magnoliopsida</taxon>
        <taxon>eudicotyledons</taxon>
        <taxon>Gunneridae</taxon>
        <taxon>Pentapetalae</taxon>
        <taxon>rosids</taxon>
        <taxon>fabids</taxon>
        <taxon>Fabales</taxon>
        <taxon>Fabaceae</taxon>
        <taxon>Papilionoideae</taxon>
        <taxon>50 kb inversion clade</taxon>
        <taxon>NPAAA clade</taxon>
        <taxon>Hologalegina</taxon>
        <taxon>IRL clade</taxon>
        <taxon>Trifolieae</taxon>
        <taxon>Medicago</taxon>
    </lineage>
</organism>
<evidence type="ECO:0000259" key="2">
    <source>
        <dbReference type="Pfam" id="PF07127"/>
    </source>
</evidence>
<comment type="caution">
    <text evidence="3">The sequence shown here is derived from an EMBL/GenBank/DDBJ whole genome shotgun (WGS) entry which is preliminary data.</text>
</comment>
<dbReference type="Proteomes" id="UP000265566">
    <property type="component" value="Chromosome 6"/>
</dbReference>
<keyword evidence="1" id="KW-0812">Transmembrane</keyword>
<feature type="domain" description="Late nodulin" evidence="2">
    <location>
        <begin position="1"/>
        <end position="49"/>
    </location>
</feature>
<keyword evidence="1" id="KW-1133">Transmembrane helix</keyword>
<sequence length="91" mass="10592">MAEILKFVYIAILFVSLYLVDLGCVTDADCKDKFPGNKYPIKCINGICKSVILITRLRSDINVLMYENKVYIYYLTYIIFLFKVCLIIVYV</sequence>
<accession>A0A396HET2</accession>
<feature type="transmembrane region" description="Helical" evidence="1">
    <location>
        <begin position="7"/>
        <end position="28"/>
    </location>
</feature>
<dbReference type="InterPro" id="IPR009810">
    <property type="entry name" value="Nodulin_late_dom"/>
</dbReference>
<dbReference type="GO" id="GO:0046872">
    <property type="term" value="F:metal ion binding"/>
    <property type="evidence" value="ECO:0007669"/>
    <property type="project" value="InterPro"/>
</dbReference>
<evidence type="ECO:0000313" key="4">
    <source>
        <dbReference type="Proteomes" id="UP000265566"/>
    </source>
</evidence>
<dbReference type="EMBL" id="PSQE01000006">
    <property type="protein sequence ID" value="RHN51118.1"/>
    <property type="molecule type" value="Genomic_DNA"/>
</dbReference>
<gene>
    <name evidence="3" type="ORF">MtrunA17_Chr6g0464941</name>
</gene>
<name>A0A396HET2_MEDTR</name>
<evidence type="ECO:0000313" key="3">
    <source>
        <dbReference type="EMBL" id="RHN51118.1"/>
    </source>
</evidence>
<feature type="transmembrane region" description="Helical" evidence="1">
    <location>
        <begin position="71"/>
        <end position="90"/>
    </location>
</feature>
<dbReference type="Pfam" id="PF07127">
    <property type="entry name" value="Nodulin_late"/>
    <property type="match status" value="1"/>
</dbReference>
<dbReference type="AlphaFoldDB" id="A0A396HET2"/>
<dbReference type="Gramene" id="rna35498">
    <property type="protein sequence ID" value="RHN51118.1"/>
    <property type="gene ID" value="gene35498"/>
</dbReference>
<evidence type="ECO:0000256" key="1">
    <source>
        <dbReference type="SAM" id="Phobius"/>
    </source>
</evidence>
<reference evidence="4" key="1">
    <citation type="journal article" date="2018" name="Nat. Plants">
        <title>Whole-genome landscape of Medicago truncatula symbiotic genes.</title>
        <authorList>
            <person name="Pecrix Y."/>
            <person name="Staton S.E."/>
            <person name="Sallet E."/>
            <person name="Lelandais-Briere C."/>
            <person name="Moreau S."/>
            <person name="Carrere S."/>
            <person name="Blein T."/>
            <person name="Jardinaud M.F."/>
            <person name="Latrasse D."/>
            <person name="Zouine M."/>
            <person name="Zahm M."/>
            <person name="Kreplak J."/>
            <person name="Mayjonade B."/>
            <person name="Satge C."/>
            <person name="Perez M."/>
            <person name="Cauet S."/>
            <person name="Marande W."/>
            <person name="Chantry-Darmon C."/>
            <person name="Lopez-Roques C."/>
            <person name="Bouchez O."/>
            <person name="Berard A."/>
            <person name="Debelle F."/>
            <person name="Munos S."/>
            <person name="Bendahmane A."/>
            <person name="Berges H."/>
            <person name="Niebel A."/>
            <person name="Buitink J."/>
            <person name="Frugier F."/>
            <person name="Benhamed M."/>
            <person name="Crespi M."/>
            <person name="Gouzy J."/>
            <person name="Gamas P."/>
        </authorList>
    </citation>
    <scope>NUCLEOTIDE SEQUENCE [LARGE SCALE GENOMIC DNA]</scope>
    <source>
        <strain evidence="4">cv. Jemalong A17</strain>
    </source>
</reference>